<dbReference type="InterPro" id="IPR011004">
    <property type="entry name" value="Trimer_LpxA-like_sf"/>
</dbReference>
<dbReference type="Gene3D" id="2.160.10.10">
    <property type="entry name" value="Hexapeptide repeat proteins"/>
    <property type="match status" value="2"/>
</dbReference>
<keyword evidence="4" id="KW-1185">Reference proteome</keyword>
<dbReference type="PANTHER" id="PTHR23416">
    <property type="entry name" value="SIALIC ACID SYNTHASE-RELATED"/>
    <property type="match status" value="1"/>
</dbReference>
<dbReference type="Pfam" id="PF00132">
    <property type="entry name" value="Hexapep"/>
    <property type="match status" value="1"/>
</dbReference>
<proteinExistence type="inferred from homology"/>
<dbReference type="InterPro" id="IPR051159">
    <property type="entry name" value="Hexapeptide_acetyltransf"/>
</dbReference>
<comment type="similarity">
    <text evidence="1">Belongs to the transferase hexapeptide repeat family.</text>
</comment>
<accession>A0ABP9HL67</accession>
<dbReference type="InterPro" id="IPR001451">
    <property type="entry name" value="Hexapep"/>
</dbReference>
<gene>
    <name evidence="3" type="ORF">GCM10023315_24610</name>
</gene>
<evidence type="ECO:0000313" key="4">
    <source>
        <dbReference type="Proteomes" id="UP001501692"/>
    </source>
</evidence>
<evidence type="ECO:0008006" key="5">
    <source>
        <dbReference type="Google" id="ProtNLM"/>
    </source>
</evidence>
<sequence>MNLIQAIKKIIFEKQFVYLFSGSKVTIERGALFRVGKNVTIKNTEIYVKKGDVLVIGDNSHISSAKISMIVGENNELYIGKSCIIEEFDLSLTNGAISIEDYNILSKGDKSERPHFQVEGDLKIKGYNSLRCNIWIRFNGKLKIGLHNAINEGTEIRCDESVFIGDYNQISYDCIFWDTNTHTIYKAEKRREITKQQYPEFGVEFEKPVTKPIYIGNDCWIGKGVSILKGTKLEDRCIVGYGALLSNITVSENKTIINKPNLVIIDNQL</sequence>
<comment type="caution">
    <text evidence="3">The sequence shown here is derived from an EMBL/GenBank/DDBJ whole genome shotgun (WGS) entry which is preliminary data.</text>
</comment>
<dbReference type="PANTHER" id="PTHR23416:SF23">
    <property type="entry name" value="ACETYLTRANSFERASE C18B11.09C-RELATED"/>
    <property type="match status" value="1"/>
</dbReference>
<dbReference type="SUPFAM" id="SSF51161">
    <property type="entry name" value="Trimeric LpxA-like enzymes"/>
    <property type="match status" value="1"/>
</dbReference>
<evidence type="ECO:0000256" key="1">
    <source>
        <dbReference type="ARBA" id="ARBA00007274"/>
    </source>
</evidence>
<keyword evidence="2" id="KW-0808">Transferase</keyword>
<dbReference type="Proteomes" id="UP001501692">
    <property type="component" value="Unassembled WGS sequence"/>
</dbReference>
<protein>
    <recommendedName>
        <fullName evidence="5">Acyltransferase</fullName>
    </recommendedName>
</protein>
<evidence type="ECO:0000256" key="2">
    <source>
        <dbReference type="ARBA" id="ARBA00022679"/>
    </source>
</evidence>
<dbReference type="RefSeq" id="WP_345169137.1">
    <property type="nucleotide sequence ID" value="NZ_BAABJK010000008.1"/>
</dbReference>
<reference evidence="4" key="1">
    <citation type="journal article" date="2019" name="Int. J. Syst. Evol. Microbiol.">
        <title>The Global Catalogue of Microorganisms (GCM) 10K type strain sequencing project: providing services to taxonomists for standard genome sequencing and annotation.</title>
        <authorList>
            <consortium name="The Broad Institute Genomics Platform"/>
            <consortium name="The Broad Institute Genome Sequencing Center for Infectious Disease"/>
            <person name="Wu L."/>
            <person name="Ma J."/>
        </authorList>
    </citation>
    <scope>NUCLEOTIDE SEQUENCE [LARGE SCALE GENOMIC DNA]</scope>
    <source>
        <strain evidence="4">JCM 18287</strain>
    </source>
</reference>
<name>A0ABP9HL67_9FLAO</name>
<organism evidence="3 4">
    <name type="scientific">Algibacter aquimarinus</name>
    <dbReference type="NCBI Taxonomy" id="1136748"/>
    <lineage>
        <taxon>Bacteria</taxon>
        <taxon>Pseudomonadati</taxon>
        <taxon>Bacteroidota</taxon>
        <taxon>Flavobacteriia</taxon>
        <taxon>Flavobacteriales</taxon>
        <taxon>Flavobacteriaceae</taxon>
        <taxon>Algibacter</taxon>
    </lineage>
</organism>
<dbReference type="EMBL" id="BAABJK010000008">
    <property type="protein sequence ID" value="GAA4973286.1"/>
    <property type="molecule type" value="Genomic_DNA"/>
</dbReference>
<evidence type="ECO:0000313" key="3">
    <source>
        <dbReference type="EMBL" id="GAA4973286.1"/>
    </source>
</evidence>